<name>A0A2N9GW85_FAGSY</name>
<reference evidence="2" key="1">
    <citation type="submission" date="2018-02" db="EMBL/GenBank/DDBJ databases">
        <authorList>
            <person name="Cohen D.B."/>
            <person name="Kent A.D."/>
        </authorList>
    </citation>
    <scope>NUCLEOTIDE SEQUENCE</scope>
</reference>
<organism evidence="2">
    <name type="scientific">Fagus sylvatica</name>
    <name type="common">Beechnut</name>
    <dbReference type="NCBI Taxonomy" id="28930"/>
    <lineage>
        <taxon>Eukaryota</taxon>
        <taxon>Viridiplantae</taxon>
        <taxon>Streptophyta</taxon>
        <taxon>Embryophyta</taxon>
        <taxon>Tracheophyta</taxon>
        <taxon>Spermatophyta</taxon>
        <taxon>Magnoliopsida</taxon>
        <taxon>eudicotyledons</taxon>
        <taxon>Gunneridae</taxon>
        <taxon>Pentapetalae</taxon>
        <taxon>rosids</taxon>
        <taxon>fabids</taxon>
        <taxon>Fagales</taxon>
        <taxon>Fagaceae</taxon>
        <taxon>Fagus</taxon>
    </lineage>
</organism>
<proteinExistence type="predicted"/>
<dbReference type="EMBL" id="OIVN01002441">
    <property type="protein sequence ID" value="SPD03641.1"/>
    <property type="molecule type" value="Genomic_DNA"/>
</dbReference>
<dbReference type="AlphaFoldDB" id="A0A2N9GW85"/>
<accession>A0A2N9GW85</accession>
<feature type="compositionally biased region" description="Basic and acidic residues" evidence="1">
    <location>
        <begin position="189"/>
        <end position="205"/>
    </location>
</feature>
<evidence type="ECO:0000256" key="1">
    <source>
        <dbReference type="SAM" id="MobiDB-lite"/>
    </source>
</evidence>
<gene>
    <name evidence="2" type="ORF">FSB_LOCUS31523</name>
</gene>
<feature type="region of interest" description="Disordered" evidence="1">
    <location>
        <begin position="124"/>
        <end position="143"/>
    </location>
</feature>
<sequence length="205" mass="21807">MEREVRKVVTFGARRRWRRVVGLVIMELRLLGDEGGRLQVDAGGGDDVDDDGGDRGGIVDALVLLVLLVGGGDKGVVGGGGKMALVVRGGDSREEKSSLGFHVKAPFESTENIFSQAACLERATPSHPQPVTPSHPQPVTPSHASSLLTFSLAQIVPASPSQPDTDRRGPPSLRRTVAPSHPPTASPTDRIRSDLIRSRSDQDLI</sequence>
<feature type="compositionally biased region" description="Pro residues" evidence="1">
    <location>
        <begin position="127"/>
        <end position="139"/>
    </location>
</feature>
<feature type="region of interest" description="Disordered" evidence="1">
    <location>
        <begin position="155"/>
        <end position="205"/>
    </location>
</feature>
<protein>
    <submittedName>
        <fullName evidence="2">Uncharacterized protein</fullName>
    </submittedName>
</protein>
<evidence type="ECO:0000313" key="2">
    <source>
        <dbReference type="EMBL" id="SPD03641.1"/>
    </source>
</evidence>